<reference evidence="2 4" key="3">
    <citation type="submission" date="2018-08" db="EMBL/GenBank/DDBJ databases">
        <title>A genome reference for cultivated species of the human gut microbiota.</title>
        <authorList>
            <person name="Zou Y."/>
            <person name="Xue W."/>
            <person name="Luo G."/>
        </authorList>
    </citation>
    <scope>NUCLEOTIDE SEQUENCE [LARGE SCALE GENOMIC DNA]</scope>
    <source>
        <strain evidence="2 4">AM23-23AC</strain>
    </source>
</reference>
<evidence type="ECO:0000313" key="2">
    <source>
        <dbReference type="EMBL" id="RHF79389.1"/>
    </source>
</evidence>
<dbReference type="AlphaFoldDB" id="A0A0M6WX91"/>
<proteinExistence type="predicted"/>
<protein>
    <submittedName>
        <fullName evidence="1">Uncharacterized protein</fullName>
    </submittedName>
</protein>
<evidence type="ECO:0000313" key="1">
    <source>
        <dbReference type="EMBL" id="CRL42196.1"/>
    </source>
</evidence>
<sequence length="132" mass="15895">MVTIYAWLEIRATYLDEDLHPEIDEKKVFDDIDNLIKKLKYNELKVIEKNYSRFVQFSVMENHKTERTEEMISMYENITKIATGSYGLLYYLDDEDEVYSDEFRVLVSKKGKCEWKRDENFSPCSIMIEEFD</sequence>
<accession>A0A0M6WX91</accession>
<dbReference type="EMBL" id="CVRS01000100">
    <property type="protein sequence ID" value="CRL42196.1"/>
    <property type="molecule type" value="Genomic_DNA"/>
</dbReference>
<dbReference type="Pfam" id="PF15585">
    <property type="entry name" value="Imm7"/>
    <property type="match status" value="1"/>
</dbReference>
<dbReference type="Proteomes" id="UP000283701">
    <property type="component" value="Unassembled WGS sequence"/>
</dbReference>
<dbReference type="EMBL" id="QRHP01000057">
    <property type="protein sequence ID" value="RHF79389.1"/>
    <property type="molecule type" value="Genomic_DNA"/>
</dbReference>
<evidence type="ECO:0000313" key="3">
    <source>
        <dbReference type="Proteomes" id="UP000049828"/>
    </source>
</evidence>
<dbReference type="InterPro" id="IPR028965">
    <property type="entry name" value="Imm7"/>
</dbReference>
<dbReference type="GeneID" id="75160853"/>
<dbReference type="OrthoDB" id="4557988at2"/>
<evidence type="ECO:0000313" key="4">
    <source>
        <dbReference type="Proteomes" id="UP000283701"/>
    </source>
</evidence>
<gene>
    <name evidence="2" type="ORF">DW654_17765</name>
    <name evidence="1" type="ORF">RIL183_31031</name>
</gene>
<keyword evidence="3" id="KW-1185">Reference proteome</keyword>
<dbReference type="RefSeq" id="WP_007884552.1">
    <property type="nucleotide sequence ID" value="NZ_CVRS01000100.1"/>
</dbReference>
<organism evidence="1 3">
    <name type="scientific">Roseburia inulinivorans</name>
    <dbReference type="NCBI Taxonomy" id="360807"/>
    <lineage>
        <taxon>Bacteria</taxon>
        <taxon>Bacillati</taxon>
        <taxon>Bacillota</taxon>
        <taxon>Clostridia</taxon>
        <taxon>Lachnospirales</taxon>
        <taxon>Lachnospiraceae</taxon>
        <taxon>Roseburia</taxon>
    </lineage>
</organism>
<name>A0A0M6WX91_9FIRM</name>
<reference evidence="3" key="2">
    <citation type="submission" date="2015-05" db="EMBL/GenBank/DDBJ databases">
        <authorList>
            <consortium name="Pathogen Informatics"/>
        </authorList>
    </citation>
    <scope>NUCLEOTIDE SEQUENCE [LARGE SCALE GENOMIC DNA]</scope>
    <source>
        <strain evidence="3">L1-83</strain>
    </source>
</reference>
<dbReference type="Proteomes" id="UP000049828">
    <property type="component" value="Unassembled WGS sequence"/>
</dbReference>
<reference evidence="1" key="1">
    <citation type="submission" date="2015-05" db="EMBL/GenBank/DDBJ databases">
        <authorList>
            <person name="Wang D.B."/>
            <person name="Wang M."/>
        </authorList>
    </citation>
    <scope>NUCLEOTIDE SEQUENCE [LARGE SCALE GENOMIC DNA]</scope>
    <source>
        <strain evidence="1">L1-83</strain>
    </source>
</reference>